<feature type="region of interest" description="Disordered" evidence="1">
    <location>
        <begin position="32"/>
        <end position="74"/>
    </location>
</feature>
<gene>
    <name evidence="7" type="ORF">RD1301_v1_570003</name>
    <name evidence="2" type="ORF">RUN1744_v1_530014</name>
    <name evidence="3" type="ORF">RUN1985_v1_1340014</name>
    <name evidence="4" type="ORF">TD1301_v1_620003</name>
    <name evidence="5" type="ORF">TF3108_v1_620003</name>
    <name evidence="6" type="ORF">TO10_v1_80004</name>
</gene>
<evidence type="ECO:0000313" key="5">
    <source>
        <dbReference type="EMBL" id="CUV40954.1"/>
    </source>
</evidence>
<reference evidence="2" key="1">
    <citation type="submission" date="2015-10" db="EMBL/GenBank/DDBJ databases">
        <authorList>
            <person name="Gilbert D.G."/>
        </authorList>
    </citation>
    <scope>NUCLEOTIDE SEQUENCE</scope>
    <source>
        <strain evidence="2">Phyl III-seqv23</strain>
    </source>
</reference>
<organism evidence="2">
    <name type="scientific">Ralstonia solanacearum</name>
    <name type="common">Pseudomonas solanacearum</name>
    <dbReference type="NCBI Taxonomy" id="305"/>
    <lineage>
        <taxon>Bacteria</taxon>
        <taxon>Pseudomonadati</taxon>
        <taxon>Pseudomonadota</taxon>
        <taxon>Betaproteobacteria</taxon>
        <taxon>Burkholderiales</taxon>
        <taxon>Burkholderiaceae</taxon>
        <taxon>Ralstonia</taxon>
        <taxon>Ralstonia solanacearum species complex</taxon>
    </lineage>
</organism>
<evidence type="ECO:0000313" key="3">
    <source>
        <dbReference type="EMBL" id="CUV31976.1"/>
    </source>
</evidence>
<name>A0A0S4UP52_RALSL</name>
<accession>A0A0S4UP52</accession>
<evidence type="ECO:0000313" key="4">
    <source>
        <dbReference type="EMBL" id="CUV33893.1"/>
    </source>
</evidence>
<proteinExistence type="predicted"/>
<evidence type="ECO:0000256" key="1">
    <source>
        <dbReference type="SAM" id="MobiDB-lite"/>
    </source>
</evidence>
<protein>
    <submittedName>
        <fullName evidence="2">Uncharacterized protein</fullName>
    </submittedName>
</protein>
<dbReference type="EMBL" id="LN899824">
    <property type="protein sequence ID" value="CUV31976.1"/>
    <property type="molecule type" value="Genomic_DNA"/>
</dbReference>
<feature type="compositionally biased region" description="Basic and acidic residues" evidence="1">
    <location>
        <begin position="50"/>
        <end position="59"/>
    </location>
</feature>
<dbReference type="AlphaFoldDB" id="A0A0S4UP52"/>
<dbReference type="EMBL" id="LN899823">
    <property type="protein sequence ID" value="CUV23962.1"/>
    <property type="molecule type" value="Genomic_DNA"/>
</dbReference>
<dbReference type="EMBL" id="LN899822">
    <property type="protein sequence ID" value="CUV59819.1"/>
    <property type="molecule type" value="Genomic_DNA"/>
</dbReference>
<dbReference type="EMBL" id="LN899825">
    <property type="protein sequence ID" value="CUV33893.1"/>
    <property type="molecule type" value="Genomic_DNA"/>
</dbReference>
<evidence type="ECO:0000313" key="2">
    <source>
        <dbReference type="EMBL" id="CUV23962.1"/>
    </source>
</evidence>
<dbReference type="EMBL" id="LN899827">
    <property type="protein sequence ID" value="CUV43607.1"/>
    <property type="molecule type" value="Genomic_DNA"/>
</dbReference>
<dbReference type="EMBL" id="LN899826">
    <property type="protein sequence ID" value="CUV40954.1"/>
    <property type="molecule type" value="Genomic_DNA"/>
</dbReference>
<evidence type="ECO:0000313" key="7">
    <source>
        <dbReference type="EMBL" id="CUV59819.1"/>
    </source>
</evidence>
<sequence>MAGTQNYPPPVAATHTADLYSNPIQVLSTSTTNQMTAPLRPTPSPNTHHINHDTHRTQHDSTSNRLPRPIKARF</sequence>
<evidence type="ECO:0000313" key="6">
    <source>
        <dbReference type="EMBL" id="CUV43607.1"/>
    </source>
</evidence>